<evidence type="ECO:0000256" key="11">
    <source>
        <dbReference type="ARBA" id="ARBA00023242"/>
    </source>
</evidence>
<evidence type="ECO:0000256" key="4">
    <source>
        <dbReference type="ARBA" id="ARBA00022741"/>
    </source>
</evidence>
<dbReference type="InterPro" id="IPR027417">
    <property type="entry name" value="P-loop_NTPase"/>
</dbReference>
<feature type="region of interest" description="Disordered" evidence="12">
    <location>
        <begin position="1002"/>
        <end position="1028"/>
    </location>
</feature>
<dbReference type="InterPro" id="IPR009057">
    <property type="entry name" value="Homeodomain-like_sf"/>
</dbReference>
<feature type="domain" description="Helicase C-terminal" evidence="14">
    <location>
        <begin position="413"/>
        <end position="564"/>
    </location>
</feature>
<keyword evidence="7" id="KW-0067">ATP-binding</keyword>
<dbReference type="GO" id="GO:0045944">
    <property type="term" value="P:positive regulation of transcription by RNA polymerase II"/>
    <property type="evidence" value="ECO:0007669"/>
    <property type="project" value="UniProtKB-ARBA"/>
</dbReference>
<dbReference type="GO" id="GO:0034728">
    <property type="term" value="P:nucleosome organization"/>
    <property type="evidence" value="ECO:0007669"/>
    <property type="project" value="TreeGrafter"/>
</dbReference>
<dbReference type="InterPro" id="IPR038718">
    <property type="entry name" value="SNF2-like_sf"/>
</dbReference>
<dbReference type="Proteomes" id="UP000662931">
    <property type="component" value="Chromosome 4"/>
</dbReference>
<keyword evidence="11" id="KW-0539">Nucleus</keyword>
<dbReference type="GO" id="GO:0005634">
    <property type="term" value="C:nucleus"/>
    <property type="evidence" value="ECO:0007669"/>
    <property type="project" value="UniProtKB-SubCell"/>
</dbReference>
<dbReference type="InterPro" id="IPR001650">
    <property type="entry name" value="Helicase_C-like"/>
</dbReference>
<dbReference type="Gene3D" id="3.40.50.300">
    <property type="entry name" value="P-loop containing nucleotide triphosphate hydrolases"/>
    <property type="match status" value="1"/>
</dbReference>
<gene>
    <name evidence="16" type="ORF">FOA43_004423</name>
</gene>
<protein>
    <submittedName>
        <fullName evidence="16">Uncharacterized protein</fullName>
    </submittedName>
</protein>
<dbReference type="SMART" id="SM00487">
    <property type="entry name" value="DEXDc"/>
    <property type="match status" value="1"/>
</dbReference>
<dbReference type="InterPro" id="IPR015194">
    <property type="entry name" value="ISWI_HAND-dom"/>
</dbReference>
<keyword evidence="6" id="KW-0347">Helicase</keyword>
<dbReference type="PROSITE" id="PS51293">
    <property type="entry name" value="SANT"/>
    <property type="match status" value="1"/>
</dbReference>
<evidence type="ECO:0000256" key="6">
    <source>
        <dbReference type="ARBA" id="ARBA00022806"/>
    </source>
</evidence>
<dbReference type="Gene3D" id="1.10.10.60">
    <property type="entry name" value="Homeodomain-like"/>
    <property type="match status" value="2"/>
</dbReference>
<dbReference type="GO" id="GO:0000785">
    <property type="term" value="C:chromatin"/>
    <property type="evidence" value="ECO:0007669"/>
    <property type="project" value="TreeGrafter"/>
</dbReference>
<dbReference type="Gene3D" id="1.20.5.1190">
    <property type="entry name" value="iswi atpase"/>
    <property type="match status" value="1"/>
</dbReference>
<dbReference type="OrthoDB" id="5857104at2759"/>
<dbReference type="CDD" id="cd00167">
    <property type="entry name" value="SANT"/>
    <property type="match status" value="1"/>
</dbReference>
<dbReference type="PROSITE" id="PS51194">
    <property type="entry name" value="HELICASE_CTER"/>
    <property type="match status" value="1"/>
</dbReference>
<keyword evidence="4" id="KW-0547">Nucleotide-binding</keyword>
<dbReference type="InterPro" id="IPR001005">
    <property type="entry name" value="SANT/Myb"/>
</dbReference>
<evidence type="ECO:0000313" key="16">
    <source>
        <dbReference type="EMBL" id="QPG77026.1"/>
    </source>
</evidence>
<comment type="similarity">
    <text evidence="2">Belongs to the SNF2/RAD54 helicase family. ISWI subfamily.</text>
</comment>
<comment type="subcellular location">
    <subcellularLocation>
        <location evidence="1">Nucleus</location>
    </subcellularLocation>
</comment>
<dbReference type="GO" id="GO:0003677">
    <property type="term" value="F:DNA binding"/>
    <property type="evidence" value="ECO:0007669"/>
    <property type="project" value="InterPro"/>
</dbReference>
<dbReference type="Pfam" id="PF00271">
    <property type="entry name" value="Helicase_C"/>
    <property type="match status" value="1"/>
</dbReference>
<keyword evidence="9" id="KW-0805">Transcription regulation</keyword>
<evidence type="ECO:0000256" key="2">
    <source>
        <dbReference type="ARBA" id="ARBA00009687"/>
    </source>
</evidence>
<evidence type="ECO:0000259" key="14">
    <source>
        <dbReference type="PROSITE" id="PS51194"/>
    </source>
</evidence>
<dbReference type="EMBL" id="CP064815">
    <property type="protein sequence ID" value="QPG77026.1"/>
    <property type="molecule type" value="Genomic_DNA"/>
</dbReference>
<dbReference type="SUPFAM" id="SSF101224">
    <property type="entry name" value="HAND domain of the nucleosome remodeling ATPase ISWI"/>
    <property type="match status" value="1"/>
</dbReference>
<feature type="region of interest" description="Disordered" evidence="12">
    <location>
        <begin position="60"/>
        <end position="81"/>
    </location>
</feature>
<dbReference type="InterPro" id="IPR017884">
    <property type="entry name" value="SANT_dom"/>
</dbReference>
<dbReference type="InterPro" id="IPR000330">
    <property type="entry name" value="SNF2_N"/>
</dbReference>
<keyword evidence="10" id="KW-0804">Transcription</keyword>
<dbReference type="Gene3D" id="3.40.50.10810">
    <property type="entry name" value="Tandem AAA-ATPase domain"/>
    <property type="match status" value="1"/>
</dbReference>
<dbReference type="SUPFAM" id="SSF52540">
    <property type="entry name" value="P-loop containing nucleoside triphosphate hydrolases"/>
    <property type="match status" value="2"/>
</dbReference>
<keyword evidence="5" id="KW-0378">Hydrolase</keyword>
<evidence type="ECO:0000256" key="3">
    <source>
        <dbReference type="ARBA" id="ARBA00022737"/>
    </source>
</evidence>
<dbReference type="InterPro" id="IPR014001">
    <property type="entry name" value="Helicase_ATP-bd"/>
</dbReference>
<feature type="domain" description="SANT" evidence="15">
    <location>
        <begin position="820"/>
        <end position="872"/>
    </location>
</feature>
<evidence type="ECO:0000256" key="8">
    <source>
        <dbReference type="ARBA" id="ARBA00022853"/>
    </source>
</evidence>
<evidence type="ECO:0000256" key="5">
    <source>
        <dbReference type="ARBA" id="ARBA00022801"/>
    </source>
</evidence>
<feature type="compositionally biased region" description="Low complexity" evidence="12">
    <location>
        <begin position="686"/>
        <end position="695"/>
    </location>
</feature>
<dbReference type="Pfam" id="PF00176">
    <property type="entry name" value="SNF2-rel_dom"/>
    <property type="match status" value="1"/>
</dbReference>
<evidence type="ECO:0000256" key="9">
    <source>
        <dbReference type="ARBA" id="ARBA00023015"/>
    </source>
</evidence>
<evidence type="ECO:0000259" key="15">
    <source>
        <dbReference type="PROSITE" id="PS51293"/>
    </source>
</evidence>
<name>A0A875S6R3_EENNA</name>
<dbReference type="InterPro" id="IPR049730">
    <property type="entry name" value="SNF2/RAD54-like_C"/>
</dbReference>
<dbReference type="GO" id="GO:0140658">
    <property type="term" value="F:ATP-dependent chromatin remodeler activity"/>
    <property type="evidence" value="ECO:0007669"/>
    <property type="project" value="TreeGrafter"/>
</dbReference>
<feature type="region of interest" description="Disordered" evidence="12">
    <location>
        <begin position="738"/>
        <end position="812"/>
    </location>
</feature>
<evidence type="ECO:0000256" key="1">
    <source>
        <dbReference type="ARBA" id="ARBA00004123"/>
    </source>
</evidence>
<dbReference type="Pfam" id="PF09111">
    <property type="entry name" value="SLIDE"/>
    <property type="match status" value="1"/>
</dbReference>
<feature type="region of interest" description="Disordered" evidence="12">
    <location>
        <begin position="684"/>
        <end position="703"/>
    </location>
</feature>
<dbReference type="InterPro" id="IPR015195">
    <property type="entry name" value="SLIDE"/>
</dbReference>
<dbReference type="SMART" id="SM00490">
    <property type="entry name" value="HELICc"/>
    <property type="match status" value="1"/>
</dbReference>
<feature type="domain" description="Helicase ATP-binding" evidence="13">
    <location>
        <begin position="115"/>
        <end position="280"/>
    </location>
</feature>
<dbReference type="Gene3D" id="1.10.1040.30">
    <property type="entry name" value="ISWI, HAND domain"/>
    <property type="match status" value="1"/>
</dbReference>
<feature type="compositionally biased region" description="Basic and acidic residues" evidence="12">
    <location>
        <begin position="1017"/>
        <end position="1028"/>
    </location>
</feature>
<dbReference type="RefSeq" id="XP_038780591.1">
    <property type="nucleotide sequence ID" value="XM_038924663.1"/>
</dbReference>
<dbReference type="InterPro" id="IPR044754">
    <property type="entry name" value="Isw1/2_DEXHc"/>
</dbReference>
<dbReference type="FunFam" id="3.40.50.10810:FF:000002">
    <property type="entry name" value="ISWI chromatin-remodeling complex ATPase CHR11 isoform A"/>
    <property type="match status" value="1"/>
</dbReference>
<dbReference type="CDD" id="cd18793">
    <property type="entry name" value="SF2_C_SNF"/>
    <property type="match status" value="1"/>
</dbReference>
<evidence type="ECO:0000256" key="7">
    <source>
        <dbReference type="ARBA" id="ARBA00022840"/>
    </source>
</evidence>
<dbReference type="GO" id="GO:0016887">
    <property type="term" value="F:ATP hydrolysis activity"/>
    <property type="evidence" value="ECO:0007669"/>
    <property type="project" value="TreeGrafter"/>
</dbReference>
<dbReference type="GO" id="GO:0005524">
    <property type="term" value="F:ATP binding"/>
    <property type="evidence" value="ECO:0007669"/>
    <property type="project" value="UniProtKB-KW"/>
</dbReference>
<dbReference type="InterPro" id="IPR036306">
    <property type="entry name" value="ISWI_HAND-dom_sf"/>
</dbReference>
<evidence type="ECO:0000256" key="10">
    <source>
        <dbReference type="ARBA" id="ARBA00023163"/>
    </source>
</evidence>
<feature type="compositionally biased region" description="Basic and acidic residues" evidence="12">
    <location>
        <begin position="783"/>
        <end position="799"/>
    </location>
</feature>
<keyword evidence="8" id="KW-0156">Chromatin regulator</keyword>
<dbReference type="KEGG" id="bnn:FOA43_004423"/>
<evidence type="ECO:0000313" key="17">
    <source>
        <dbReference type="Proteomes" id="UP000662931"/>
    </source>
</evidence>
<dbReference type="GeneID" id="62197823"/>
<dbReference type="PROSITE" id="PS51192">
    <property type="entry name" value="HELICASE_ATP_BIND_1"/>
    <property type="match status" value="1"/>
</dbReference>
<reference evidence="16" key="1">
    <citation type="submission" date="2020-10" db="EMBL/GenBank/DDBJ databases">
        <authorList>
            <person name="Roach M.J.R."/>
        </authorList>
    </citation>
    <scope>NUCLEOTIDE SEQUENCE</scope>
    <source>
        <strain evidence="16">CBS 1945</strain>
    </source>
</reference>
<keyword evidence="17" id="KW-1185">Reference proteome</keyword>
<dbReference type="PANTHER" id="PTHR45623:SF49">
    <property type="entry name" value="SWI_SNF-RELATED MATRIX-ASSOCIATED ACTIN-DEPENDENT REGULATOR OF CHROMATIN SUBFAMILY A MEMBER 5"/>
    <property type="match status" value="1"/>
</dbReference>
<keyword evidence="3" id="KW-0677">Repeat</keyword>
<dbReference type="CDD" id="cd17997">
    <property type="entry name" value="DEXHc_SMARCA1_SMARCA5"/>
    <property type="match status" value="1"/>
</dbReference>
<evidence type="ECO:0000259" key="13">
    <source>
        <dbReference type="PROSITE" id="PS51192"/>
    </source>
</evidence>
<dbReference type="PANTHER" id="PTHR45623">
    <property type="entry name" value="CHROMODOMAIN-HELICASE-DNA-BINDING PROTEIN 3-RELATED-RELATED"/>
    <property type="match status" value="1"/>
</dbReference>
<accession>A0A875S6R3</accession>
<proteinExistence type="inferred from homology"/>
<dbReference type="GO" id="GO:0042393">
    <property type="term" value="F:histone binding"/>
    <property type="evidence" value="ECO:0007669"/>
    <property type="project" value="TreeGrafter"/>
</dbReference>
<sequence>MVSTDVKTERAKDSGDVTKRFKYLLGLTDLFRQFIDISAVKDKSVIKMIRKIDRNIREEKTAGRNSRNRKSEKEEDEELMEDEIVDESVTVLTDSPSYVHGILRDYQVQGLNWLISLYENRLSGILADEMGLGKTLQTISFLGWLRYYKAIDGPFLIVVPKSTLDNWRREFVKWTPEVNTLVLQGNKEEREQLIKKRLLTADFNVCITSYEMIIREKSKLGKLRWEYIAIDEAHRIKNEQSSLSQIIRLFYSRNRLLITGTPLQNNLHELWALLNFLLPDVFGDDQVFDEWFETQGGGEDQNELVKKLHKVLSPFLLRRVKSDVETSLLPKKEINVYVGMSAMQIRWYRKLLEKDIDAVNGVVGKREGKTRLLNIVMQLRKCCNHPYLFEGAEPGPPYTTDEHLIFNSGKMVVLDKLLRKLKKEGSRVLIFSQMSRLLDILEDYCFLREFEYCRIDGSTPHEERILAIDDFNKPDSDKFIFLLTTRAGGLGINLTSADIVVLYDSDWNPQADLQAMDRAHRIGQKKQVKVFRFVTENAIEEKVLERAAQKLRLDQLVIQQGRNGLKQNGSKIANSKDQLLEMIQHGAQKVFDENGADSPDLNDDIDRILNRGEERTKKMKARYANLGMDDLQNFTSDKSAYEWNGENFAKKEPEKLNIWIHPTKRVRKEHQYSVDGYYRDVLHQIRGSPSPRGSTPRPPKQYNLHDFQFYPQELHQLLEREQLAYKKKVGYKVTLSDVRSNNYDDGDGESSDVDDEEDEDDDDDGGDEDENASENANANENDEEKKKELKAKQKEEQEKINNSVVLSEEDQKQKQELMEHGFGNWNKREFMSFVHGCARYGSKDLSQISADFKYKTLEEVTKYSEVFWRRYKEIEGYEKYLNQIEQGEKKLRKTLLQQEILKEKMEALNNPLEELTIQYPPNNSKRMYTLTEDRFLLIQVYKHGLTSKNLYSLIKADVAREKTMRFSFYFRSRTTGELSRRVSTLLLAITREVEGPEAFKRKLSRREHSSIPSSRQSSEESRQDGKHKISADLEIVSVKKVKVEV</sequence>
<evidence type="ECO:0000256" key="12">
    <source>
        <dbReference type="SAM" id="MobiDB-lite"/>
    </source>
</evidence>
<dbReference type="SUPFAM" id="SSF46689">
    <property type="entry name" value="Homeodomain-like"/>
    <property type="match status" value="2"/>
</dbReference>
<dbReference type="GO" id="GO:0031491">
    <property type="term" value="F:nucleosome binding"/>
    <property type="evidence" value="ECO:0007669"/>
    <property type="project" value="InterPro"/>
</dbReference>
<dbReference type="FunFam" id="3.40.50.300:FF:000082">
    <property type="entry name" value="ISWI chromatin remodeling complex ATPase ISW1"/>
    <property type="match status" value="1"/>
</dbReference>
<dbReference type="AlphaFoldDB" id="A0A875S6R3"/>
<dbReference type="GO" id="GO:0004386">
    <property type="term" value="F:helicase activity"/>
    <property type="evidence" value="ECO:0007669"/>
    <property type="project" value="UniProtKB-KW"/>
</dbReference>
<organism evidence="16 17">
    <name type="scientific">Eeniella nana</name>
    <name type="common">Yeast</name>
    <name type="synonym">Brettanomyces nanus</name>
    <dbReference type="NCBI Taxonomy" id="13502"/>
    <lineage>
        <taxon>Eukaryota</taxon>
        <taxon>Fungi</taxon>
        <taxon>Dikarya</taxon>
        <taxon>Ascomycota</taxon>
        <taxon>Saccharomycotina</taxon>
        <taxon>Pichiomycetes</taxon>
        <taxon>Pichiales</taxon>
        <taxon>Pichiaceae</taxon>
        <taxon>Brettanomyces</taxon>
    </lineage>
</organism>
<feature type="compositionally biased region" description="Acidic residues" evidence="12">
    <location>
        <begin position="744"/>
        <end position="772"/>
    </location>
</feature>
<dbReference type="Pfam" id="PF09110">
    <property type="entry name" value="HAND"/>
    <property type="match status" value="1"/>
</dbReference>